<comment type="caution">
    <text evidence="1">The sequence shown here is derived from an EMBL/GenBank/DDBJ whole genome shotgun (WGS) entry which is preliminary data.</text>
</comment>
<organism evidence="1 2">
    <name type="scientific">Synaphobranchus kaupii</name>
    <name type="common">Kaup's arrowtooth eel</name>
    <dbReference type="NCBI Taxonomy" id="118154"/>
    <lineage>
        <taxon>Eukaryota</taxon>
        <taxon>Metazoa</taxon>
        <taxon>Chordata</taxon>
        <taxon>Craniata</taxon>
        <taxon>Vertebrata</taxon>
        <taxon>Euteleostomi</taxon>
        <taxon>Actinopterygii</taxon>
        <taxon>Neopterygii</taxon>
        <taxon>Teleostei</taxon>
        <taxon>Anguilliformes</taxon>
        <taxon>Synaphobranchidae</taxon>
        <taxon>Synaphobranchus</taxon>
    </lineage>
</organism>
<sequence length="121" mass="13206">MQTATSPADKKTAIFGTGSQNMISAAAISDIRGHRQTKLARIQFGSPALFMYRRRTACVKYPPSAGITPLSPETLGAVGRSIRFLQRGTSETPLCLQRRTFRIDITGQCYTREIGVGQGLE</sequence>
<name>A0A9Q1F3D0_SYNKA</name>
<proteinExistence type="predicted"/>
<protein>
    <submittedName>
        <fullName evidence="1">Uncharacterized protein</fullName>
    </submittedName>
</protein>
<dbReference type="EMBL" id="JAINUF010000009">
    <property type="protein sequence ID" value="KAJ8350238.1"/>
    <property type="molecule type" value="Genomic_DNA"/>
</dbReference>
<reference evidence="1" key="1">
    <citation type="journal article" date="2023" name="Science">
        <title>Genome structures resolve the early diversification of teleost fishes.</title>
        <authorList>
            <person name="Parey E."/>
            <person name="Louis A."/>
            <person name="Montfort J."/>
            <person name="Bouchez O."/>
            <person name="Roques C."/>
            <person name="Iampietro C."/>
            <person name="Lluch J."/>
            <person name="Castinel A."/>
            <person name="Donnadieu C."/>
            <person name="Desvignes T."/>
            <person name="Floi Bucao C."/>
            <person name="Jouanno E."/>
            <person name="Wen M."/>
            <person name="Mejri S."/>
            <person name="Dirks R."/>
            <person name="Jansen H."/>
            <person name="Henkel C."/>
            <person name="Chen W.J."/>
            <person name="Zahm M."/>
            <person name="Cabau C."/>
            <person name="Klopp C."/>
            <person name="Thompson A.W."/>
            <person name="Robinson-Rechavi M."/>
            <person name="Braasch I."/>
            <person name="Lecointre G."/>
            <person name="Bobe J."/>
            <person name="Postlethwait J.H."/>
            <person name="Berthelot C."/>
            <person name="Roest Crollius H."/>
            <person name="Guiguen Y."/>
        </authorList>
    </citation>
    <scope>NUCLEOTIDE SEQUENCE</scope>
    <source>
        <strain evidence="1">WJC10195</strain>
    </source>
</reference>
<keyword evidence="2" id="KW-1185">Reference proteome</keyword>
<evidence type="ECO:0000313" key="1">
    <source>
        <dbReference type="EMBL" id="KAJ8350238.1"/>
    </source>
</evidence>
<dbReference type="Proteomes" id="UP001152622">
    <property type="component" value="Chromosome 9"/>
</dbReference>
<dbReference type="AlphaFoldDB" id="A0A9Q1F3D0"/>
<evidence type="ECO:0000313" key="2">
    <source>
        <dbReference type="Proteomes" id="UP001152622"/>
    </source>
</evidence>
<accession>A0A9Q1F3D0</accession>
<gene>
    <name evidence="1" type="ORF">SKAU_G00253680</name>
</gene>